<keyword evidence="1" id="KW-1133">Transmembrane helix</keyword>
<evidence type="ECO:0000313" key="3">
    <source>
        <dbReference type="EMBL" id="CTQ78694.1"/>
    </source>
</evidence>
<keyword evidence="4" id="KW-1185">Reference proteome</keyword>
<keyword evidence="1" id="KW-0472">Membrane</keyword>
<evidence type="ECO:0000313" key="4">
    <source>
        <dbReference type="Proteomes" id="UP000049983"/>
    </source>
</evidence>
<proteinExistence type="predicted"/>
<name>A0A0M6ZHE0_9HYPH</name>
<dbReference type="InterPro" id="IPR022472">
    <property type="entry name" value="VPLPA-CTERM"/>
</dbReference>
<dbReference type="RefSeq" id="WP_055120301.1">
    <property type="nucleotide sequence ID" value="NZ_CXWA01000009.1"/>
</dbReference>
<feature type="chain" id="PRO_5009787794" evidence="2">
    <location>
        <begin position="25"/>
        <end position="193"/>
    </location>
</feature>
<dbReference type="GeneID" id="97673017"/>
<feature type="signal peptide" evidence="2">
    <location>
        <begin position="1"/>
        <end position="24"/>
    </location>
</feature>
<evidence type="ECO:0000256" key="1">
    <source>
        <dbReference type="SAM" id="Phobius"/>
    </source>
</evidence>
<dbReference type="NCBIfam" id="TIGR03370">
    <property type="entry name" value="VPLPA-CTERM"/>
    <property type="match status" value="1"/>
</dbReference>
<reference evidence="4" key="1">
    <citation type="submission" date="2015-07" db="EMBL/GenBank/DDBJ databases">
        <authorList>
            <person name="Rodrigo-Torres Lidia"/>
            <person name="Arahal R.David."/>
        </authorList>
    </citation>
    <scope>NUCLEOTIDE SEQUENCE [LARGE SCALE GENOMIC DNA]</scope>
    <source>
        <strain evidence="4">CECT 5096</strain>
    </source>
</reference>
<gene>
    <name evidence="3" type="ORF">LA5096_05777</name>
</gene>
<accession>A0A0M6ZHE0</accession>
<sequence length="193" mass="19732">MRILGLALAAAVAIPLATAGIANAAPISGNISGNVQENGPKPLNPWAPGGTPLYDDFSNGTGNPSFSLVGDTHIFGTVRHASSTNFKDGWTMTLDRAYKIAFRWAPHAGSLFDGDFNWGGNTFSFAGTGGPSVLGILGAGTHSFQVDATAGGLPPIEDGYWSVHATVVPLPAGAVLLLSALGGLALFRSRKSA</sequence>
<protein>
    <submittedName>
        <fullName evidence="3">VPLPA-CTERM protein sorting domain protein</fullName>
    </submittedName>
</protein>
<dbReference type="EMBL" id="CXWC01000015">
    <property type="protein sequence ID" value="CTQ78694.1"/>
    <property type="molecule type" value="Genomic_DNA"/>
</dbReference>
<keyword evidence="1" id="KW-0812">Transmembrane</keyword>
<organism evidence="3 4">
    <name type="scientific">Roseibium album</name>
    <dbReference type="NCBI Taxonomy" id="311410"/>
    <lineage>
        <taxon>Bacteria</taxon>
        <taxon>Pseudomonadati</taxon>
        <taxon>Pseudomonadota</taxon>
        <taxon>Alphaproteobacteria</taxon>
        <taxon>Hyphomicrobiales</taxon>
        <taxon>Stappiaceae</taxon>
        <taxon>Roseibium</taxon>
    </lineage>
</organism>
<dbReference type="AlphaFoldDB" id="A0A0M6ZHE0"/>
<feature type="transmembrane region" description="Helical" evidence="1">
    <location>
        <begin position="168"/>
        <end position="187"/>
    </location>
</feature>
<evidence type="ECO:0000256" key="2">
    <source>
        <dbReference type="SAM" id="SignalP"/>
    </source>
</evidence>
<keyword evidence="2" id="KW-0732">Signal</keyword>
<dbReference type="Proteomes" id="UP000049983">
    <property type="component" value="Unassembled WGS sequence"/>
</dbReference>